<dbReference type="EMBL" id="EF101928">
    <property type="protein sequence ID" value="ABT16944.1"/>
    <property type="molecule type" value="Genomic_DNA"/>
</dbReference>
<organism evidence="1 2">
    <name type="scientific">Chlorovirus heliozoae</name>
    <dbReference type="NCBI Taxonomy" id="322019"/>
    <lineage>
        <taxon>Viruses</taxon>
        <taxon>Varidnaviria</taxon>
        <taxon>Bamfordvirae</taxon>
        <taxon>Nucleocytoviricota</taxon>
        <taxon>Megaviricetes</taxon>
        <taxon>Algavirales</taxon>
        <taxon>Phycodnaviridae</taxon>
        <taxon>Chlorovirus</taxon>
    </lineage>
</organism>
<dbReference type="Proteomes" id="UP000202420">
    <property type="component" value="Segment"/>
</dbReference>
<gene>
    <name evidence="1" type="primary">z810L</name>
    <name evidence="1" type="ORF">ATCV1_z810L</name>
</gene>
<keyword evidence="2" id="KW-1185">Reference proteome</keyword>
<dbReference type="KEGG" id="vg:5470526"/>
<name>A7KA70_9PHYC</name>
<dbReference type="GeneID" id="5470526"/>
<evidence type="ECO:0000313" key="2">
    <source>
        <dbReference type="Proteomes" id="UP000202420"/>
    </source>
</evidence>
<accession>A7KA70</accession>
<dbReference type="RefSeq" id="YP_001427291.1">
    <property type="nucleotide sequence ID" value="NC_008724.1"/>
</dbReference>
<protein>
    <submittedName>
        <fullName evidence="1">Uncharacterized protein z810L</fullName>
    </submittedName>
</protein>
<reference evidence="1 2" key="1">
    <citation type="submission" date="2006-09" db="EMBL/GenBank/DDBJ databases">
        <title>Sequence and annotation of the 288-kb ATCV-1 virus that infects an endosymbiotic Chlorella strain of the heliozoon Acanthocystis turfacea.</title>
        <authorList>
            <person name="Fitzgerald L.A."/>
            <person name="Graves M.V."/>
            <person name="Li X."/>
            <person name="Pfitzner A.J.P."/>
            <person name="Hartigan J."/>
            <person name="Van Etten J.L."/>
        </authorList>
    </citation>
    <scope>NUCLEOTIDE SEQUENCE [LARGE SCALE GENOMIC DNA]</scope>
    <source>
        <strain evidence="1 2">ATCV-1</strain>
    </source>
</reference>
<proteinExistence type="predicted"/>
<sequence>MLSTCPLVSSSMTPCFSHSTLSTLRCSFNICSISPLERCGFLPPERRHSSVVMHVPSPSTCTDPPSRTNPSVRYTLALATAHIRPAILLSLSQLV</sequence>
<evidence type="ECO:0000313" key="1">
    <source>
        <dbReference type="EMBL" id="ABT16944.1"/>
    </source>
</evidence>